<dbReference type="Proteomes" id="UP000593626">
    <property type="component" value="Chromosome"/>
</dbReference>
<gene>
    <name evidence="2" type="ORF">G8O30_00665</name>
</gene>
<feature type="transmembrane region" description="Helical" evidence="1">
    <location>
        <begin position="346"/>
        <end position="365"/>
    </location>
</feature>
<keyword evidence="3" id="KW-1185">Reference proteome</keyword>
<dbReference type="RefSeq" id="WP_239673098.1">
    <property type="nucleotide sequence ID" value="NZ_CP049742.1"/>
</dbReference>
<keyword evidence="1" id="KW-0812">Transmembrane</keyword>
<dbReference type="KEGG" id="mcui:G8O30_00665"/>
<dbReference type="AlphaFoldDB" id="A0A7S8HEK5"/>
<keyword evidence="1" id="KW-0472">Membrane</keyword>
<feature type="transmembrane region" description="Helical" evidence="1">
    <location>
        <begin position="230"/>
        <end position="252"/>
    </location>
</feature>
<reference evidence="2 3" key="1">
    <citation type="submission" date="2019-07" db="EMBL/GenBank/DDBJ databases">
        <title>Genome sequence of 2 isolates from Red Sea Mangroves.</title>
        <authorList>
            <person name="Sefrji F."/>
            <person name="Michoud G."/>
            <person name="Merlino G."/>
            <person name="Daffonchio D."/>
        </authorList>
    </citation>
    <scope>NUCLEOTIDE SEQUENCE [LARGE SCALE GENOMIC DNA]</scope>
    <source>
        <strain evidence="2 3">R1DC41</strain>
    </source>
</reference>
<feature type="transmembrane region" description="Helical" evidence="1">
    <location>
        <begin position="316"/>
        <end position="334"/>
    </location>
</feature>
<feature type="transmembrane region" description="Helical" evidence="1">
    <location>
        <begin position="12"/>
        <end position="33"/>
    </location>
</feature>
<protein>
    <submittedName>
        <fullName evidence="2">ABC transporter permease</fullName>
    </submittedName>
</protein>
<feature type="transmembrane region" description="Helical" evidence="1">
    <location>
        <begin position="184"/>
        <end position="205"/>
    </location>
</feature>
<organism evidence="2 3">
    <name type="scientific">Mangrovibacillus cuniculi</name>
    <dbReference type="NCBI Taxonomy" id="2593652"/>
    <lineage>
        <taxon>Bacteria</taxon>
        <taxon>Bacillati</taxon>
        <taxon>Bacillota</taxon>
        <taxon>Bacilli</taxon>
        <taxon>Bacillales</taxon>
        <taxon>Bacillaceae</taxon>
        <taxon>Mangrovibacillus</taxon>
    </lineage>
</organism>
<feature type="transmembrane region" description="Helical" evidence="1">
    <location>
        <begin position="280"/>
        <end position="304"/>
    </location>
</feature>
<name>A0A7S8HEK5_9BACI</name>
<evidence type="ECO:0000313" key="2">
    <source>
        <dbReference type="EMBL" id="QPC45591.1"/>
    </source>
</evidence>
<dbReference type="EMBL" id="CP049742">
    <property type="protein sequence ID" value="QPC45591.1"/>
    <property type="molecule type" value="Genomic_DNA"/>
</dbReference>
<proteinExistence type="predicted"/>
<evidence type="ECO:0000313" key="3">
    <source>
        <dbReference type="Proteomes" id="UP000593626"/>
    </source>
</evidence>
<sequence length="376" mass="44224">MIIWNELKKIFTFKTIILLSLVTFVFYHLFILFDIDYFPNGRPATDEFKVVKQMIDEYGEYMDEAEFSHFKDIYNRQKQEAEMYIGAQKELVDAGVDTYEKFKAYDISNQTVNNVRDRIFHEEGVDVFWELQAREGIIERYEHPEYVGDAILMEEQQNRIDELRQTKQYTSTMSWIVFENYNNLIGNVALLIFLSIMIVVTPLYLQDRKNKVMLLQYTSKLGRRLFSHKFVAALIATTAVLLLQMLLFFSLYKGNGTFMFLPLQINSIFNYIISWYDLTFLHYIILTIIGIYVIGISILLMVAYISSMTPNYMTNIGSQIPLMFLLIIFGVDYFVRNITSLYLPQLLWPILLICFIGVAATLFIVKVKRERVRDVL</sequence>
<evidence type="ECO:0000256" key="1">
    <source>
        <dbReference type="SAM" id="Phobius"/>
    </source>
</evidence>
<keyword evidence="1" id="KW-1133">Transmembrane helix</keyword>
<accession>A0A7S8HEK5</accession>